<keyword evidence="4" id="KW-1185">Reference proteome</keyword>
<keyword evidence="1" id="KW-0433">Leucine-rich repeat</keyword>
<evidence type="ECO:0000313" key="3">
    <source>
        <dbReference type="EMBL" id="KNC47779.1"/>
    </source>
</evidence>
<dbReference type="SUPFAM" id="SSF52058">
    <property type="entry name" value="L domain-like"/>
    <property type="match status" value="1"/>
</dbReference>
<organism evidence="3 4">
    <name type="scientific">Thecamonas trahens ATCC 50062</name>
    <dbReference type="NCBI Taxonomy" id="461836"/>
    <lineage>
        <taxon>Eukaryota</taxon>
        <taxon>Apusozoa</taxon>
        <taxon>Apusomonadida</taxon>
        <taxon>Apusomonadidae</taxon>
        <taxon>Thecamonas</taxon>
    </lineage>
</organism>
<dbReference type="InterPro" id="IPR032675">
    <property type="entry name" value="LRR_dom_sf"/>
</dbReference>
<dbReference type="Gene3D" id="3.80.10.10">
    <property type="entry name" value="Ribonuclease Inhibitor"/>
    <property type="match status" value="1"/>
</dbReference>
<evidence type="ECO:0000256" key="2">
    <source>
        <dbReference type="ARBA" id="ARBA00022737"/>
    </source>
</evidence>
<dbReference type="EMBL" id="GL349448">
    <property type="protein sequence ID" value="KNC47779.1"/>
    <property type="molecule type" value="Genomic_DNA"/>
</dbReference>
<dbReference type="RefSeq" id="XP_013759257.1">
    <property type="nucleotide sequence ID" value="XM_013903803.1"/>
</dbReference>
<name>A0A0L0D5Z7_THETB</name>
<protein>
    <submittedName>
        <fullName evidence="3">Uncharacterized protein</fullName>
    </submittedName>
</protein>
<gene>
    <name evidence="3" type="ORF">AMSG_04006</name>
</gene>
<dbReference type="PANTHER" id="PTHR18849">
    <property type="entry name" value="LEUCINE RICH REPEAT PROTEIN"/>
    <property type="match status" value="1"/>
</dbReference>
<dbReference type="PANTHER" id="PTHR18849:SF0">
    <property type="entry name" value="CILIA- AND FLAGELLA-ASSOCIATED PROTEIN 410-RELATED"/>
    <property type="match status" value="1"/>
</dbReference>
<evidence type="ECO:0000256" key="1">
    <source>
        <dbReference type="ARBA" id="ARBA00022614"/>
    </source>
</evidence>
<dbReference type="InterPro" id="IPR001611">
    <property type="entry name" value="Leu-rich_rpt"/>
</dbReference>
<reference evidence="3 4" key="1">
    <citation type="submission" date="2010-05" db="EMBL/GenBank/DDBJ databases">
        <title>The Genome Sequence of Thecamonas trahens ATCC 50062.</title>
        <authorList>
            <consortium name="The Broad Institute Genome Sequencing Platform"/>
            <person name="Russ C."/>
            <person name="Cuomo C."/>
            <person name="Shea T."/>
            <person name="Young S.K."/>
            <person name="Zeng Q."/>
            <person name="Koehrsen M."/>
            <person name="Haas B."/>
            <person name="Borodovsky M."/>
            <person name="Guigo R."/>
            <person name="Alvarado L."/>
            <person name="Berlin A."/>
            <person name="Bochicchio J."/>
            <person name="Borenstein D."/>
            <person name="Chapman S."/>
            <person name="Chen Z."/>
            <person name="Freedman E."/>
            <person name="Gellesch M."/>
            <person name="Goldberg J."/>
            <person name="Griggs A."/>
            <person name="Gujja S."/>
            <person name="Heilman E."/>
            <person name="Heiman D."/>
            <person name="Hepburn T."/>
            <person name="Howarth C."/>
            <person name="Jen D."/>
            <person name="Larson L."/>
            <person name="Mehta T."/>
            <person name="Park D."/>
            <person name="Pearson M."/>
            <person name="Roberts A."/>
            <person name="Saif S."/>
            <person name="Shenoy N."/>
            <person name="Sisk P."/>
            <person name="Stolte C."/>
            <person name="Sykes S."/>
            <person name="Thomson T."/>
            <person name="Walk T."/>
            <person name="White J."/>
            <person name="Yandava C."/>
            <person name="Burger G."/>
            <person name="Gray M.W."/>
            <person name="Holland P.W.H."/>
            <person name="King N."/>
            <person name="Lang F.B.F."/>
            <person name="Roger A.J."/>
            <person name="Ruiz-Trillo I."/>
            <person name="Lander E."/>
            <person name="Nusbaum C."/>
        </authorList>
    </citation>
    <scope>NUCLEOTIDE SEQUENCE [LARGE SCALE GENOMIC DNA]</scope>
    <source>
        <strain evidence="3 4">ATCC 50062</strain>
    </source>
</reference>
<keyword evidence="2" id="KW-0677">Repeat</keyword>
<evidence type="ECO:0000313" key="4">
    <source>
        <dbReference type="Proteomes" id="UP000054408"/>
    </source>
</evidence>
<dbReference type="OMA" id="ETHILIR"/>
<dbReference type="Proteomes" id="UP000054408">
    <property type="component" value="Unassembled WGS sequence"/>
</dbReference>
<sequence>MASRRLRSYAELNPCVGLGALALASSGVCSLQGMPPLPDLKHLYLSDNALTSLAGLGVQPVLEELDVSGNELTSLAGARPQPRLKSVLLARNPIASHVHFRTMTLLAFGWQLRSIDGIPVTAAERRAAKGLAAPAPGLLVDLISAGWLLDLKPRTKAEMRALLDDILSGRSQDEVPVPILPLEAALVHSVAGSLVARPPSADPIPYSWSGPGYHIPIDNGMFLDLSLGPPPPTSSSRTPDEQ</sequence>
<dbReference type="AlphaFoldDB" id="A0A0L0D5Z7"/>
<dbReference type="eggNOG" id="ENOG502SAJ1">
    <property type="taxonomic scope" value="Eukaryota"/>
</dbReference>
<dbReference type="OrthoDB" id="1517790at2759"/>
<dbReference type="PROSITE" id="PS51450">
    <property type="entry name" value="LRR"/>
    <property type="match status" value="1"/>
</dbReference>
<accession>A0A0L0D5Z7</accession>
<proteinExistence type="predicted"/>
<dbReference type="GeneID" id="25563572"/>
<dbReference type="STRING" id="461836.A0A0L0D5Z7"/>